<feature type="region of interest" description="Disordered" evidence="1">
    <location>
        <begin position="461"/>
        <end position="500"/>
    </location>
</feature>
<dbReference type="GO" id="GO:0005198">
    <property type="term" value="F:structural molecule activity"/>
    <property type="evidence" value="ECO:0007669"/>
    <property type="project" value="InterPro"/>
</dbReference>
<organism evidence="2 3">
    <name type="scientific">Nitrosomonas oligotropha</name>
    <dbReference type="NCBI Taxonomy" id="42354"/>
    <lineage>
        <taxon>Bacteria</taxon>
        <taxon>Pseudomonadati</taxon>
        <taxon>Pseudomonadota</taxon>
        <taxon>Betaproteobacteria</taxon>
        <taxon>Nitrosomonadales</taxon>
        <taxon>Nitrosomonadaceae</taxon>
        <taxon>Nitrosomonas</taxon>
    </lineage>
</organism>
<proteinExistence type="predicted"/>
<dbReference type="RefSeq" id="WP_107804247.1">
    <property type="nucleotide sequence ID" value="NZ_QAOI01000031.1"/>
</dbReference>
<protein>
    <submittedName>
        <fullName evidence="2">Lambda family phage portal protein</fullName>
    </submittedName>
</protein>
<comment type="caution">
    <text evidence="2">The sequence shown here is derived from an EMBL/GenBank/DDBJ whole genome shotgun (WGS) entry which is preliminary data.</text>
</comment>
<dbReference type="InterPro" id="IPR006429">
    <property type="entry name" value="Phage_lambda_portal"/>
</dbReference>
<name>A0A2T5HGZ2_9PROT</name>
<feature type="region of interest" description="Disordered" evidence="1">
    <location>
        <begin position="24"/>
        <end position="43"/>
    </location>
</feature>
<dbReference type="GO" id="GO:0019068">
    <property type="term" value="P:virion assembly"/>
    <property type="evidence" value="ECO:0007669"/>
    <property type="project" value="InterPro"/>
</dbReference>
<dbReference type="AlphaFoldDB" id="A0A2T5HGZ2"/>
<evidence type="ECO:0000313" key="2">
    <source>
        <dbReference type="EMBL" id="PTQ70839.1"/>
    </source>
</evidence>
<gene>
    <name evidence="2" type="ORF">C8R26_13126</name>
</gene>
<dbReference type="Pfam" id="PF05136">
    <property type="entry name" value="Phage_portal_2"/>
    <property type="match status" value="1"/>
</dbReference>
<dbReference type="NCBIfam" id="TIGR01539">
    <property type="entry name" value="portal_lambda"/>
    <property type="match status" value="1"/>
</dbReference>
<reference evidence="2 3" key="1">
    <citation type="submission" date="2018-04" db="EMBL/GenBank/DDBJ databases">
        <title>Active sludge and wastewater microbial communities from Klosterneuburg, Austria.</title>
        <authorList>
            <person name="Wagner M."/>
        </authorList>
    </citation>
    <scope>NUCLEOTIDE SEQUENCE [LARGE SCALE GENOMIC DNA]</scope>
    <source>
        <strain evidence="2 3">Nm49</strain>
    </source>
</reference>
<accession>A0A2T5HGZ2</accession>
<dbReference type="EMBL" id="QAOI01000031">
    <property type="protein sequence ID" value="PTQ70839.1"/>
    <property type="molecule type" value="Genomic_DNA"/>
</dbReference>
<evidence type="ECO:0000313" key="3">
    <source>
        <dbReference type="Proteomes" id="UP000244128"/>
    </source>
</evidence>
<sequence length="500" mass="55698">MVRSDYPSLARRGFVLPSRLKNSYDAAGSGRRSRSINAPDSGPTAASITGLNILRRRSHAAVRNNPYAFSAIDRLVSNTIGTGIVPKPKHKQKEIRIAMQQLWDDWGEEADADGVTDIYGLQALSCRAGYESGECFIRIRIRRPEDGLTVPMQLQALESEFVPYDKNELLKNGNRIMAGIEFNPIGQRVAYWMYPSHPGDGRIMPAAASNIPVRVPANQVLHIFEPLRPGQIRGVPVLAPVLAKLTALDEFDDAVLFRQEVSNLFAGFITKPAPEDPVIDPVTGQVVETDQDGFTPMVGLEPGSMQELLPGEEVNFSDPPDAGNTYPDFMRQQLQASAAGAGLPYEVLTGDLRGVNDRVIRVVLNEFRRRIEQRQFGVYVHQLCRPVRAAWLDLAVLSGAIDLPDYNNKRREYLRTRWIPQGWAYIHPLQDVQTKRLEVRAGFKSRSEVALSQGYDTETIDAENQADNERCDQLGLAYDSDARSRDNAGEPTFQGEENKP</sequence>
<dbReference type="Proteomes" id="UP000244128">
    <property type="component" value="Unassembled WGS sequence"/>
</dbReference>
<evidence type="ECO:0000256" key="1">
    <source>
        <dbReference type="SAM" id="MobiDB-lite"/>
    </source>
</evidence>